<dbReference type="EMBL" id="FNQP01000013">
    <property type="protein sequence ID" value="SEA76626.1"/>
    <property type="molecule type" value="Genomic_DNA"/>
</dbReference>
<dbReference type="STRING" id="525918.SAMN05660964_02374"/>
<dbReference type="InterPro" id="IPR007159">
    <property type="entry name" value="SpoVT-AbrB_dom"/>
</dbReference>
<name>A0A1H4DVK8_9GAMM</name>
<protein>
    <submittedName>
        <fullName evidence="3">Antitoxin ChpS</fullName>
    </submittedName>
</protein>
<dbReference type="PANTHER" id="PTHR40516:SF1">
    <property type="entry name" value="ANTITOXIN CHPS-RELATED"/>
    <property type="match status" value="1"/>
</dbReference>
<dbReference type="AlphaFoldDB" id="A0A1H4DVK8"/>
<dbReference type="Gene3D" id="2.10.260.10">
    <property type="match status" value="1"/>
</dbReference>
<gene>
    <name evidence="3" type="ORF">SAMN05660964_02374</name>
</gene>
<feature type="domain" description="SpoVT-AbrB" evidence="2">
    <location>
        <begin position="4"/>
        <end position="49"/>
    </location>
</feature>
<dbReference type="PROSITE" id="PS51740">
    <property type="entry name" value="SPOVT_ABRB"/>
    <property type="match status" value="1"/>
</dbReference>
<dbReference type="Pfam" id="PF04014">
    <property type="entry name" value="MazE_antitoxin"/>
    <property type="match status" value="1"/>
</dbReference>
<dbReference type="SMART" id="SM00966">
    <property type="entry name" value="SpoVT_AbrB"/>
    <property type="match status" value="1"/>
</dbReference>
<evidence type="ECO:0000259" key="2">
    <source>
        <dbReference type="PROSITE" id="PS51740"/>
    </source>
</evidence>
<dbReference type="OrthoDB" id="9795766at2"/>
<keyword evidence="4" id="KW-1185">Reference proteome</keyword>
<dbReference type="PANTHER" id="PTHR40516">
    <property type="entry name" value="ANTITOXIN CHPS-RELATED"/>
    <property type="match status" value="1"/>
</dbReference>
<proteinExistence type="predicted"/>
<evidence type="ECO:0000313" key="4">
    <source>
        <dbReference type="Proteomes" id="UP000199397"/>
    </source>
</evidence>
<keyword evidence="1" id="KW-0238">DNA-binding</keyword>
<dbReference type="InterPro" id="IPR039052">
    <property type="entry name" value="Antitox_PemI-like"/>
</dbReference>
<dbReference type="InterPro" id="IPR037914">
    <property type="entry name" value="SpoVT-AbrB_sf"/>
</dbReference>
<dbReference type="GO" id="GO:0097351">
    <property type="term" value="F:toxin sequestering activity"/>
    <property type="evidence" value="ECO:0007669"/>
    <property type="project" value="InterPro"/>
</dbReference>
<dbReference type="SUPFAM" id="SSF89447">
    <property type="entry name" value="AbrB/MazE/MraZ-like"/>
    <property type="match status" value="1"/>
</dbReference>
<organism evidence="3 4">
    <name type="scientific">Thiothrix caldifontis</name>
    <dbReference type="NCBI Taxonomy" id="525918"/>
    <lineage>
        <taxon>Bacteria</taxon>
        <taxon>Pseudomonadati</taxon>
        <taxon>Pseudomonadota</taxon>
        <taxon>Gammaproteobacteria</taxon>
        <taxon>Thiotrichales</taxon>
        <taxon>Thiotrichaceae</taxon>
        <taxon>Thiothrix</taxon>
    </lineage>
</organism>
<evidence type="ECO:0000313" key="3">
    <source>
        <dbReference type="EMBL" id="SEA76626.1"/>
    </source>
</evidence>
<evidence type="ECO:0000256" key="1">
    <source>
        <dbReference type="PROSITE-ProRule" id="PRU01076"/>
    </source>
</evidence>
<dbReference type="GO" id="GO:0003677">
    <property type="term" value="F:DNA binding"/>
    <property type="evidence" value="ECO:0007669"/>
    <property type="project" value="UniProtKB-UniRule"/>
</dbReference>
<dbReference type="Proteomes" id="UP000199397">
    <property type="component" value="Unassembled WGS sequence"/>
</dbReference>
<dbReference type="RefSeq" id="WP_093068897.1">
    <property type="nucleotide sequence ID" value="NZ_FNQP01000013.1"/>
</dbReference>
<accession>A0A1H4DVK8</accession>
<reference evidence="3 4" key="1">
    <citation type="submission" date="2016-10" db="EMBL/GenBank/DDBJ databases">
        <authorList>
            <person name="de Groot N.N."/>
        </authorList>
    </citation>
    <scope>NUCLEOTIDE SEQUENCE [LARGE SCALE GENOMIC DNA]</scope>
    <source>
        <strain evidence="3 4">DSM 21228</strain>
    </source>
</reference>
<sequence>MTTATLRTVGNSVAVVIPKQWLTLLGLEAGAKVELSLDDGKLTLQPKTAARRKKYKLADLLAKCDPSAPIPTAVTEWDNMPAVGNEVW</sequence>